<evidence type="ECO:0000256" key="4">
    <source>
        <dbReference type="ARBA" id="ARBA00022884"/>
    </source>
</evidence>
<dbReference type="Gene3D" id="3.90.470.10">
    <property type="entry name" value="Ribosomal protein L22/L17"/>
    <property type="match status" value="1"/>
</dbReference>
<dbReference type="InterPro" id="IPR005727">
    <property type="entry name" value="Ribosomal_uL22_bac/chlpt-type"/>
</dbReference>
<evidence type="ECO:0000256" key="8">
    <source>
        <dbReference type="HAMAP-Rule" id="MF_01331"/>
    </source>
</evidence>
<dbReference type="GeneID" id="33355029"/>
<comment type="subunit">
    <text evidence="8">Part of the 50S ribosomal subunit.</text>
</comment>
<dbReference type="GO" id="GO:0006412">
    <property type="term" value="P:translation"/>
    <property type="evidence" value="ECO:0007669"/>
    <property type="project" value="UniProtKB-UniRule"/>
</dbReference>
<dbReference type="NCBIfam" id="TIGR01044">
    <property type="entry name" value="rplV_bact"/>
    <property type="match status" value="1"/>
</dbReference>
<keyword evidence="11" id="KW-0150">Chloroplast</keyword>
<dbReference type="GO" id="GO:0009507">
    <property type="term" value="C:chloroplast"/>
    <property type="evidence" value="ECO:0007669"/>
    <property type="project" value="UniProtKB-SubCell"/>
</dbReference>
<gene>
    <name evidence="8 11" type="primary">rpl22</name>
</gene>
<dbReference type="HAMAP" id="MF_01331_B">
    <property type="entry name" value="Ribosomal_uL22_B"/>
    <property type="match status" value="1"/>
</dbReference>
<dbReference type="PANTHER" id="PTHR13501">
    <property type="entry name" value="CHLOROPLAST 50S RIBOSOMAL PROTEIN L22-RELATED"/>
    <property type="match status" value="1"/>
</dbReference>
<comment type="similarity">
    <text evidence="1 8 9">Belongs to the universal ribosomal protein uL22 family.</text>
</comment>
<dbReference type="CDD" id="cd00336">
    <property type="entry name" value="Ribosomal_L22"/>
    <property type="match status" value="1"/>
</dbReference>
<keyword evidence="2 11" id="KW-0934">Plastid</keyword>
<organism evidence="11">
    <name type="scientific">Symphyocladiella dendroidea</name>
    <dbReference type="NCBI Taxonomy" id="2506487"/>
    <lineage>
        <taxon>Eukaryota</taxon>
        <taxon>Rhodophyta</taxon>
        <taxon>Florideophyceae</taxon>
        <taxon>Rhodymeniophycidae</taxon>
        <taxon>Ceramiales</taxon>
        <taxon>Rhodomelaceae</taxon>
        <taxon>Pterosiphonieae</taxon>
        <taxon>Symphyocladiella</taxon>
    </lineage>
</organism>
<keyword evidence="3 8" id="KW-0699">rRNA-binding</keyword>
<evidence type="ECO:0000256" key="6">
    <source>
        <dbReference type="ARBA" id="ARBA00023274"/>
    </source>
</evidence>
<dbReference type="RefSeq" id="YP_009393352.1">
    <property type="nucleotide sequence ID" value="NC_035267.1"/>
</dbReference>
<comment type="function">
    <text evidence="8 10">This protein binds specifically to 23S rRNA.</text>
</comment>
<evidence type="ECO:0000256" key="5">
    <source>
        <dbReference type="ARBA" id="ARBA00022980"/>
    </source>
</evidence>
<evidence type="ECO:0000256" key="10">
    <source>
        <dbReference type="RuleBase" id="RU004009"/>
    </source>
</evidence>
<dbReference type="PROSITE" id="PS00464">
    <property type="entry name" value="RIBOSOMAL_L22"/>
    <property type="match status" value="1"/>
</dbReference>
<evidence type="ECO:0000256" key="3">
    <source>
        <dbReference type="ARBA" id="ARBA00022730"/>
    </source>
</evidence>
<evidence type="ECO:0000313" key="11">
    <source>
        <dbReference type="EMBL" id="ARW61914.1"/>
    </source>
</evidence>
<accession>A0A1Z1M835</accession>
<dbReference type="InterPro" id="IPR047867">
    <property type="entry name" value="Ribosomal_uL22_bac/org-type"/>
</dbReference>
<protein>
    <recommendedName>
        <fullName evidence="7 8">Large ribosomal subunit protein uL22c</fullName>
    </recommendedName>
</protein>
<dbReference type="AlphaFoldDB" id="A0A1Z1M835"/>
<geneLocation type="chloroplast" evidence="11"/>
<comment type="function">
    <text evidence="8 10">The globular domain of the protein is located near the polypeptide exit tunnel on the outside of the subunit, while an extended beta-hairpin is found that lines the wall of the exit tunnel in the center of the 70S ribosome.</text>
</comment>
<keyword evidence="5 8" id="KW-0689">Ribosomal protein</keyword>
<dbReference type="EMBL" id="MF101420">
    <property type="protein sequence ID" value="ARW61914.1"/>
    <property type="molecule type" value="Genomic_DNA"/>
</dbReference>
<dbReference type="InterPro" id="IPR018260">
    <property type="entry name" value="Ribosomal_uL22_CS"/>
</dbReference>
<dbReference type="InterPro" id="IPR036394">
    <property type="entry name" value="Ribosomal_uL22_sf"/>
</dbReference>
<evidence type="ECO:0000256" key="1">
    <source>
        <dbReference type="ARBA" id="ARBA00009451"/>
    </source>
</evidence>
<dbReference type="GO" id="GO:0015934">
    <property type="term" value="C:large ribosomal subunit"/>
    <property type="evidence" value="ECO:0007669"/>
    <property type="project" value="InterPro"/>
</dbReference>
<dbReference type="InterPro" id="IPR001063">
    <property type="entry name" value="Ribosomal_uL22"/>
</dbReference>
<dbReference type="GO" id="GO:0003735">
    <property type="term" value="F:structural constituent of ribosome"/>
    <property type="evidence" value="ECO:0007669"/>
    <property type="project" value="InterPro"/>
</dbReference>
<dbReference type="GO" id="GO:0019843">
    <property type="term" value="F:rRNA binding"/>
    <property type="evidence" value="ECO:0007669"/>
    <property type="project" value="UniProtKB-UniRule"/>
</dbReference>
<reference evidence="11" key="1">
    <citation type="journal article" date="2017" name="J. Phycol.">
        <title>Analysis of chloroplast genomes and a supermatrix inform reclassification of the Rhodomelaceae (Rhodophyta).</title>
        <authorList>
            <person name="Diaz-Tapia P."/>
            <person name="Maggs C.A."/>
            <person name="West J.A."/>
            <person name="Verbruggen H."/>
        </authorList>
    </citation>
    <scope>NUCLEOTIDE SEQUENCE</scope>
    <source>
        <strain evidence="11">JW3780</strain>
    </source>
</reference>
<dbReference type="PANTHER" id="PTHR13501:SF10">
    <property type="entry name" value="LARGE RIBOSOMAL SUBUNIT PROTEIN UL22M"/>
    <property type="match status" value="1"/>
</dbReference>
<proteinExistence type="inferred from homology"/>
<dbReference type="Pfam" id="PF00237">
    <property type="entry name" value="Ribosomal_L22"/>
    <property type="match status" value="1"/>
</dbReference>
<comment type="subcellular location">
    <subcellularLocation>
        <location evidence="8 10">Plastid</location>
        <location evidence="8 10">Chloroplast</location>
    </subcellularLocation>
</comment>
<keyword evidence="4 8" id="KW-0694">RNA-binding</keyword>
<name>A0A1Z1M835_9FLOR</name>
<sequence length="114" mass="13259">MNNTTIKSQAITKYIRTSQYKSSRVLQQIRGRSYSEAKLMLEFMPYKTCKIITKTLDSAFHNMQQHLNVNKKQIKITEAYANKGPVLKRFQPRAQGRAFPIKKPTCHITIKLEV</sequence>
<evidence type="ECO:0000256" key="2">
    <source>
        <dbReference type="ARBA" id="ARBA00022640"/>
    </source>
</evidence>
<evidence type="ECO:0000256" key="9">
    <source>
        <dbReference type="RuleBase" id="RU004005"/>
    </source>
</evidence>
<keyword evidence="6 8" id="KW-0687">Ribonucleoprotein</keyword>
<dbReference type="SUPFAM" id="SSF54843">
    <property type="entry name" value="Ribosomal protein L22"/>
    <property type="match status" value="1"/>
</dbReference>
<evidence type="ECO:0000256" key="7">
    <source>
        <dbReference type="ARBA" id="ARBA00035285"/>
    </source>
</evidence>